<reference evidence="1 2" key="1">
    <citation type="submission" date="2016-10" db="EMBL/GenBank/DDBJ databases">
        <title>Draft genome sequences of four alkaliphilic bacteria belonging to the Anaerobacillus genus.</title>
        <authorList>
            <person name="Bassil N.M."/>
            <person name="Lloyd J.R."/>
        </authorList>
    </citation>
    <scope>NUCLEOTIDE SEQUENCE [LARGE SCALE GENOMIC DNA]</scope>
    <source>
        <strain evidence="1 2">DSM 22531</strain>
    </source>
</reference>
<protein>
    <submittedName>
        <fullName evidence="1">Uncharacterized protein</fullName>
    </submittedName>
</protein>
<dbReference type="RefSeq" id="WP_071390401.1">
    <property type="nucleotide sequence ID" value="NZ_MLQS01000022.1"/>
</dbReference>
<proteinExistence type="predicted"/>
<gene>
    <name evidence="1" type="ORF">BKP45_14450</name>
</gene>
<comment type="caution">
    <text evidence="1">The sequence shown here is derived from an EMBL/GenBank/DDBJ whole genome shotgun (WGS) entry which is preliminary data.</text>
</comment>
<dbReference type="STRING" id="472963.BKP45_14450"/>
<accession>A0A1S2M2R6</accession>
<dbReference type="EMBL" id="MLQS01000022">
    <property type="protein sequence ID" value="OIJ19052.1"/>
    <property type="molecule type" value="Genomic_DNA"/>
</dbReference>
<dbReference type="Proteomes" id="UP000180057">
    <property type="component" value="Unassembled WGS sequence"/>
</dbReference>
<name>A0A1S2M2R6_9BACI</name>
<evidence type="ECO:0000313" key="2">
    <source>
        <dbReference type="Proteomes" id="UP000180057"/>
    </source>
</evidence>
<dbReference type="OrthoDB" id="2887191at2"/>
<organism evidence="1 2">
    <name type="scientific">Anaerobacillus alkalidiazotrophicus</name>
    <dbReference type="NCBI Taxonomy" id="472963"/>
    <lineage>
        <taxon>Bacteria</taxon>
        <taxon>Bacillati</taxon>
        <taxon>Bacillota</taxon>
        <taxon>Bacilli</taxon>
        <taxon>Bacillales</taxon>
        <taxon>Bacillaceae</taxon>
        <taxon>Anaerobacillus</taxon>
    </lineage>
</organism>
<sequence>MEYIVLNSDSLPLECLYYGYTYEKLVLGLEKMFQGDHLFITNKGKYISKKGWFIFVFINGKRSLVRMKDIEENITNDMVKPLIDLELEKNFLNYQIDKSLLERDSYIFYESIQRLKKLNVIYRRMKKGIVEKEY</sequence>
<dbReference type="AlphaFoldDB" id="A0A1S2M2R6"/>
<evidence type="ECO:0000313" key="1">
    <source>
        <dbReference type="EMBL" id="OIJ19052.1"/>
    </source>
</evidence>
<keyword evidence="2" id="KW-1185">Reference proteome</keyword>